<dbReference type="AlphaFoldDB" id="A0A382A2F2"/>
<dbReference type="EMBL" id="UINC01023596">
    <property type="protein sequence ID" value="SVA95569.1"/>
    <property type="molecule type" value="Genomic_DNA"/>
</dbReference>
<accession>A0A382A2F2</accession>
<name>A0A382A2F2_9ZZZZ</name>
<proteinExistence type="predicted"/>
<sequence length="49" mass="5361">MIHKVLFLLVSLAVTSIISAQEIEGSEDAGTNLKKPEFYENFGGDFSLT</sequence>
<evidence type="ECO:0000313" key="1">
    <source>
        <dbReference type="EMBL" id="SVA95569.1"/>
    </source>
</evidence>
<reference evidence="1" key="1">
    <citation type="submission" date="2018-05" db="EMBL/GenBank/DDBJ databases">
        <authorList>
            <person name="Lanie J.A."/>
            <person name="Ng W.-L."/>
            <person name="Kazmierczak K.M."/>
            <person name="Andrzejewski T.M."/>
            <person name="Davidsen T.M."/>
            <person name="Wayne K.J."/>
            <person name="Tettelin H."/>
            <person name="Glass J.I."/>
            <person name="Rusch D."/>
            <person name="Podicherti R."/>
            <person name="Tsui H.-C.T."/>
            <person name="Winkler M.E."/>
        </authorList>
    </citation>
    <scope>NUCLEOTIDE SEQUENCE</scope>
</reference>
<protein>
    <submittedName>
        <fullName evidence="1">Uncharacterized protein</fullName>
    </submittedName>
</protein>
<gene>
    <name evidence="1" type="ORF">METZ01_LOCUS148423</name>
</gene>
<feature type="non-terminal residue" evidence="1">
    <location>
        <position position="49"/>
    </location>
</feature>
<organism evidence="1">
    <name type="scientific">marine metagenome</name>
    <dbReference type="NCBI Taxonomy" id="408172"/>
    <lineage>
        <taxon>unclassified sequences</taxon>
        <taxon>metagenomes</taxon>
        <taxon>ecological metagenomes</taxon>
    </lineage>
</organism>